<gene>
    <name evidence="2" type="ORF">ILYODFUR_020469</name>
</gene>
<evidence type="ECO:0000313" key="3">
    <source>
        <dbReference type="Proteomes" id="UP001482620"/>
    </source>
</evidence>
<dbReference type="Proteomes" id="UP001482620">
    <property type="component" value="Unassembled WGS sequence"/>
</dbReference>
<comment type="caution">
    <text evidence="2">The sequence shown here is derived from an EMBL/GenBank/DDBJ whole genome shotgun (WGS) entry which is preliminary data.</text>
</comment>
<evidence type="ECO:0000256" key="1">
    <source>
        <dbReference type="SAM" id="SignalP"/>
    </source>
</evidence>
<keyword evidence="1" id="KW-0732">Signal</keyword>
<feature type="signal peptide" evidence="1">
    <location>
        <begin position="1"/>
        <end position="24"/>
    </location>
</feature>
<proteinExistence type="predicted"/>
<evidence type="ECO:0000313" key="2">
    <source>
        <dbReference type="EMBL" id="MEQ2256064.1"/>
    </source>
</evidence>
<organism evidence="2 3">
    <name type="scientific">Ilyodon furcidens</name>
    <name type="common">goldbreast splitfin</name>
    <dbReference type="NCBI Taxonomy" id="33524"/>
    <lineage>
        <taxon>Eukaryota</taxon>
        <taxon>Metazoa</taxon>
        <taxon>Chordata</taxon>
        <taxon>Craniata</taxon>
        <taxon>Vertebrata</taxon>
        <taxon>Euteleostomi</taxon>
        <taxon>Actinopterygii</taxon>
        <taxon>Neopterygii</taxon>
        <taxon>Teleostei</taxon>
        <taxon>Neoteleostei</taxon>
        <taxon>Acanthomorphata</taxon>
        <taxon>Ovalentaria</taxon>
        <taxon>Atherinomorphae</taxon>
        <taxon>Cyprinodontiformes</taxon>
        <taxon>Goodeidae</taxon>
        <taxon>Ilyodon</taxon>
    </lineage>
</organism>
<feature type="chain" id="PRO_5046003197" evidence="1">
    <location>
        <begin position="25"/>
        <end position="140"/>
    </location>
</feature>
<reference evidence="2 3" key="1">
    <citation type="submission" date="2021-06" db="EMBL/GenBank/DDBJ databases">
        <authorList>
            <person name="Palmer J.M."/>
        </authorList>
    </citation>
    <scope>NUCLEOTIDE SEQUENCE [LARGE SCALE GENOMIC DNA]</scope>
    <source>
        <strain evidence="3">if_2019</strain>
        <tissue evidence="2">Muscle</tissue>
    </source>
</reference>
<dbReference type="EMBL" id="JAHRIQ010106382">
    <property type="protein sequence ID" value="MEQ2256064.1"/>
    <property type="molecule type" value="Genomic_DNA"/>
</dbReference>
<name>A0ABV0VG83_9TELE</name>
<sequence>MNEILHLTLKITSFLRYFILLFLSSPDIPPYPKQIRLTTGFSVSRIVNWACRNTDSHSLCSGLGGGDAKQRLHLQGVDGRKRKEMMAVLTLKFRQKCAYSSVCISCLSTFAWAKWLMQKQKHWMGSVRRCSYFLFPVSFA</sequence>
<protein>
    <submittedName>
        <fullName evidence="2">Uncharacterized protein</fullName>
    </submittedName>
</protein>
<keyword evidence="3" id="KW-1185">Reference proteome</keyword>
<accession>A0ABV0VG83</accession>